<dbReference type="SMART" id="SM00967">
    <property type="entry name" value="SpoU_sub_bind"/>
    <property type="match status" value="1"/>
</dbReference>
<name>A0A0M9DBS8_9LACO</name>
<dbReference type="Gene3D" id="3.40.1280.10">
    <property type="match status" value="1"/>
</dbReference>
<dbReference type="GO" id="GO:0006396">
    <property type="term" value="P:RNA processing"/>
    <property type="evidence" value="ECO:0007669"/>
    <property type="project" value="InterPro"/>
</dbReference>
<dbReference type="Proteomes" id="UP000037778">
    <property type="component" value="Unassembled WGS sequence"/>
</dbReference>
<dbReference type="EMBL" id="JXCY01000006">
    <property type="protein sequence ID" value="KOY76251.1"/>
    <property type="molecule type" value="Genomic_DNA"/>
</dbReference>
<comment type="similarity">
    <text evidence="1">Belongs to the class IV-like SAM-binding methyltransferase superfamily. RNA methyltransferase TrmH family.</text>
</comment>
<dbReference type="InterPro" id="IPR051259">
    <property type="entry name" value="rRNA_Methyltransferase"/>
</dbReference>
<keyword evidence="6" id="KW-1185">Reference proteome</keyword>
<dbReference type="Pfam" id="PF22435">
    <property type="entry name" value="MRM3-like_sub_bind"/>
    <property type="match status" value="1"/>
</dbReference>
<comment type="caution">
    <text evidence="5">The sequence shown here is derived from an EMBL/GenBank/DDBJ whole genome shotgun (WGS) entry which is preliminary data.</text>
</comment>
<evidence type="ECO:0000256" key="2">
    <source>
        <dbReference type="ARBA" id="ARBA00022603"/>
    </source>
</evidence>
<dbReference type="CDD" id="cd18095">
    <property type="entry name" value="SpoU-like_rRNA-MTase"/>
    <property type="match status" value="1"/>
</dbReference>
<dbReference type="GO" id="GO:0008173">
    <property type="term" value="F:RNA methyltransferase activity"/>
    <property type="evidence" value="ECO:0007669"/>
    <property type="project" value="InterPro"/>
</dbReference>
<keyword evidence="3 5" id="KW-0808">Transferase</keyword>
<reference evidence="5 6" key="1">
    <citation type="journal article" date="2015" name="Genome Biol. Evol.">
        <title>Functionally Structured Genomes in Lactobacillus kunkeei Colonizing the Honey Crop and Food Products of Honeybees and Stingless Bees.</title>
        <authorList>
            <person name="Tamarit D."/>
            <person name="Ellegaard K.M."/>
            <person name="Wikander J."/>
            <person name="Olofsson T."/>
            <person name="Vasquez A."/>
            <person name="Andersson S.G."/>
        </authorList>
    </citation>
    <scope>NUCLEOTIDE SEQUENCE [LARGE SCALE GENOMIC DNA]</scope>
    <source>
        <strain evidence="5 6">LAko</strain>
    </source>
</reference>
<dbReference type="Pfam" id="PF00588">
    <property type="entry name" value="SpoU_methylase"/>
    <property type="match status" value="1"/>
</dbReference>
<protein>
    <submittedName>
        <fullName evidence="5">23S rRNA methyltransferase</fullName>
    </submittedName>
</protein>
<dbReference type="PANTHER" id="PTHR43191">
    <property type="entry name" value="RRNA METHYLTRANSFERASE 3"/>
    <property type="match status" value="1"/>
</dbReference>
<organism evidence="5 6">
    <name type="scientific">Apilactobacillus kunkeei</name>
    <dbReference type="NCBI Taxonomy" id="148814"/>
    <lineage>
        <taxon>Bacteria</taxon>
        <taxon>Bacillati</taxon>
        <taxon>Bacillota</taxon>
        <taxon>Bacilli</taxon>
        <taxon>Lactobacillales</taxon>
        <taxon>Lactobacillaceae</taxon>
        <taxon>Apilactobacillus</taxon>
    </lineage>
</organism>
<keyword evidence="2 5" id="KW-0489">Methyltransferase</keyword>
<dbReference type="InterPro" id="IPR001537">
    <property type="entry name" value="SpoU_MeTrfase"/>
</dbReference>
<dbReference type="InterPro" id="IPR013123">
    <property type="entry name" value="SpoU_subst-bd"/>
</dbReference>
<proteinExistence type="inferred from homology"/>
<dbReference type="Gene3D" id="3.30.1330.30">
    <property type="match status" value="1"/>
</dbReference>
<dbReference type="InterPro" id="IPR053888">
    <property type="entry name" value="MRM3-like_sub_bind"/>
</dbReference>
<sequence length="256" mass="28444">MEKIVSAKNERVKKWSKLKTKKGRLNSNQYILESWHLVSEAINANQNVEVVLTTNKQYELHQNEIDAFDGEVIEITDDVSKVLGSTSTPQGIFGIVELPKEDHFDSLDMNGSWLLLDQIQDPGNIGTMVRTADAAGFDGVIFGEGTSSQFNPKVLRSMQGSQFHLKLLEGDLLDWIGKFKENDVPVYGTELNPQAVSYDQIEKQDAFALVMGNEGNGMQDKILDQTTKNLYIPIKGKAESLNVAIAAGIAMFHLKK</sequence>
<dbReference type="PANTHER" id="PTHR43191:SF2">
    <property type="entry name" value="RRNA METHYLTRANSFERASE 3, MITOCHONDRIAL"/>
    <property type="match status" value="1"/>
</dbReference>
<evidence type="ECO:0000259" key="4">
    <source>
        <dbReference type="SMART" id="SM00967"/>
    </source>
</evidence>
<dbReference type="SUPFAM" id="SSF55315">
    <property type="entry name" value="L30e-like"/>
    <property type="match status" value="1"/>
</dbReference>
<dbReference type="GO" id="GO:0005737">
    <property type="term" value="C:cytoplasm"/>
    <property type="evidence" value="ECO:0007669"/>
    <property type="project" value="UniProtKB-ARBA"/>
</dbReference>
<dbReference type="InterPro" id="IPR029028">
    <property type="entry name" value="Alpha/beta_knot_MTases"/>
</dbReference>
<feature type="domain" description="RNA 2-O ribose methyltransferase substrate binding" evidence="4">
    <location>
        <begin position="31"/>
        <end position="102"/>
    </location>
</feature>
<dbReference type="RefSeq" id="WP_053791783.1">
    <property type="nucleotide sequence ID" value="NZ_JXCY01000006.1"/>
</dbReference>
<evidence type="ECO:0000313" key="6">
    <source>
        <dbReference type="Proteomes" id="UP000037778"/>
    </source>
</evidence>
<evidence type="ECO:0000256" key="3">
    <source>
        <dbReference type="ARBA" id="ARBA00022679"/>
    </source>
</evidence>
<accession>A0A0M9DBS8</accession>
<evidence type="ECO:0000256" key="1">
    <source>
        <dbReference type="ARBA" id="ARBA00007228"/>
    </source>
</evidence>
<dbReference type="GO" id="GO:0003723">
    <property type="term" value="F:RNA binding"/>
    <property type="evidence" value="ECO:0007669"/>
    <property type="project" value="InterPro"/>
</dbReference>
<dbReference type="InterPro" id="IPR029064">
    <property type="entry name" value="Ribosomal_eL30-like_sf"/>
</dbReference>
<evidence type="ECO:0000313" key="5">
    <source>
        <dbReference type="EMBL" id="KOY76251.1"/>
    </source>
</evidence>
<dbReference type="PATRIC" id="fig|148814.8.peg.748"/>
<dbReference type="AlphaFoldDB" id="A0A0M9DBS8"/>
<gene>
    <name evidence="5" type="primary">spoU</name>
    <name evidence="5" type="ORF">RZ71_07000</name>
</gene>
<dbReference type="InterPro" id="IPR029026">
    <property type="entry name" value="tRNA_m1G_MTases_N"/>
</dbReference>
<dbReference type="SUPFAM" id="SSF75217">
    <property type="entry name" value="alpha/beta knot"/>
    <property type="match status" value="1"/>
</dbReference>
<dbReference type="GO" id="GO:0032259">
    <property type="term" value="P:methylation"/>
    <property type="evidence" value="ECO:0007669"/>
    <property type="project" value="UniProtKB-KW"/>
</dbReference>